<evidence type="ECO:0000256" key="1">
    <source>
        <dbReference type="SAM" id="MobiDB-lite"/>
    </source>
</evidence>
<reference evidence="3 4" key="1">
    <citation type="submission" date="2017-06" db="EMBL/GenBank/DDBJ databases">
        <title>A platform for efficient transgenesis in Macrostomum lignano, a flatworm model organism for stem cell research.</title>
        <authorList>
            <person name="Berezikov E."/>
        </authorList>
    </citation>
    <scope>NUCLEOTIDE SEQUENCE [LARGE SCALE GENOMIC DNA]</scope>
    <source>
        <strain evidence="3">DV1</strain>
        <tissue evidence="3">Whole organism</tissue>
    </source>
</reference>
<proteinExistence type="predicted"/>
<dbReference type="GO" id="GO:0004674">
    <property type="term" value="F:protein serine/threonine kinase activity"/>
    <property type="evidence" value="ECO:0007669"/>
    <property type="project" value="TreeGrafter"/>
</dbReference>
<evidence type="ECO:0000313" key="4">
    <source>
        <dbReference type="Proteomes" id="UP000215902"/>
    </source>
</evidence>
<dbReference type="PROSITE" id="PS00108">
    <property type="entry name" value="PROTEIN_KINASE_ST"/>
    <property type="match status" value="1"/>
</dbReference>
<dbReference type="SMART" id="SM00220">
    <property type="entry name" value="S_TKc"/>
    <property type="match status" value="1"/>
</dbReference>
<dbReference type="InterPro" id="IPR051681">
    <property type="entry name" value="Ser/Thr_Kinases-Pseudokinases"/>
</dbReference>
<evidence type="ECO:0000259" key="2">
    <source>
        <dbReference type="PROSITE" id="PS50011"/>
    </source>
</evidence>
<dbReference type="Pfam" id="PF00069">
    <property type="entry name" value="Pkinase"/>
    <property type="match status" value="1"/>
</dbReference>
<feature type="region of interest" description="Disordered" evidence="1">
    <location>
        <begin position="383"/>
        <end position="404"/>
    </location>
</feature>
<feature type="domain" description="Protein kinase" evidence="2">
    <location>
        <begin position="13"/>
        <end position="359"/>
    </location>
</feature>
<dbReference type="InterPro" id="IPR011009">
    <property type="entry name" value="Kinase-like_dom_sf"/>
</dbReference>
<organism evidence="3 4">
    <name type="scientific">Macrostomum lignano</name>
    <dbReference type="NCBI Taxonomy" id="282301"/>
    <lineage>
        <taxon>Eukaryota</taxon>
        <taxon>Metazoa</taxon>
        <taxon>Spiralia</taxon>
        <taxon>Lophotrochozoa</taxon>
        <taxon>Platyhelminthes</taxon>
        <taxon>Rhabditophora</taxon>
        <taxon>Macrostomorpha</taxon>
        <taxon>Macrostomida</taxon>
        <taxon>Macrostomidae</taxon>
        <taxon>Macrostomum</taxon>
    </lineage>
</organism>
<dbReference type="InterPro" id="IPR000719">
    <property type="entry name" value="Prot_kinase_dom"/>
</dbReference>
<feature type="region of interest" description="Disordered" evidence="1">
    <location>
        <begin position="95"/>
        <end position="117"/>
    </location>
</feature>
<dbReference type="STRING" id="282301.A0A267DGF3"/>
<dbReference type="AlphaFoldDB" id="A0A267DGF3"/>
<sequence length="544" mass="61904">EDLKFRSTLLNKFKTAVTMGSNSDIDVLKETIEPINTRHGVFSCFVKYNNNGSRETIKLAIKSFAKNQIRSASDVAKDLQIFRREYKLLSSFKSPKTNEAHKSPQTNEAHKSPQTNEAHKRIVSAWKFMGYSDELESYTPLFLMELADRNLYNLLLDTSVATVPEGPYSFGHFIRFMQQIADALAYLHGGIQFEGKMHNIIHRDLKGCNILLFDEGRNCKLSDFGISKPVEQPMTRGVGTPYWRAPEVANGEDYTTAADCYSFGMVCIESLFRSHPNKIGRSDDVEDPTESDESVETKLEFFSEGWKVLYLNMCTFEGSDAFNEECRRRTRSLLEKLLTKGPSERISAQKANEELKGILNDMNIQDWEPLYGPNVPRRPVAANNEARPDIPPAVPTVSEDPSIGRSIPRTDPAIFFKITGTEFNDANMRNLRSTIECHLHDLNTLATQTGQPCTASLQFSLIELNAEEIDLEIRIKQQDTNETSVHQWCYDNIKKCESKFNGLFEDRPNFRPKFTMEIPQKHIEQQTKPVLDVASALAKMQMKH</sequence>
<dbReference type="Gene3D" id="1.10.510.10">
    <property type="entry name" value="Transferase(Phosphotransferase) domain 1"/>
    <property type="match status" value="1"/>
</dbReference>
<comment type="caution">
    <text evidence="3">The sequence shown here is derived from an EMBL/GenBank/DDBJ whole genome shotgun (WGS) entry which is preliminary data.</text>
</comment>
<protein>
    <recommendedName>
        <fullName evidence="2">Protein kinase domain-containing protein</fullName>
    </recommendedName>
</protein>
<gene>
    <name evidence="3" type="ORF">BOX15_Mlig014239g10</name>
</gene>
<dbReference type="OrthoDB" id="5956925at2759"/>
<dbReference type="GO" id="GO:0005524">
    <property type="term" value="F:ATP binding"/>
    <property type="evidence" value="ECO:0007669"/>
    <property type="project" value="InterPro"/>
</dbReference>
<dbReference type="Proteomes" id="UP000215902">
    <property type="component" value="Unassembled WGS sequence"/>
</dbReference>
<dbReference type="InterPro" id="IPR008271">
    <property type="entry name" value="Ser/Thr_kinase_AS"/>
</dbReference>
<dbReference type="PROSITE" id="PS50011">
    <property type="entry name" value="PROTEIN_KINASE_DOM"/>
    <property type="match status" value="1"/>
</dbReference>
<dbReference type="SUPFAM" id="SSF56112">
    <property type="entry name" value="Protein kinase-like (PK-like)"/>
    <property type="match status" value="1"/>
</dbReference>
<dbReference type="PANTHER" id="PTHR44329">
    <property type="entry name" value="SERINE/THREONINE-PROTEIN KINASE TNNI3K-RELATED"/>
    <property type="match status" value="1"/>
</dbReference>
<name>A0A267DGF3_9PLAT</name>
<feature type="non-terminal residue" evidence="3">
    <location>
        <position position="1"/>
    </location>
</feature>
<feature type="compositionally biased region" description="Polar residues" evidence="1">
    <location>
        <begin position="103"/>
        <end position="116"/>
    </location>
</feature>
<accession>A0A267DGF3</accession>
<evidence type="ECO:0000313" key="3">
    <source>
        <dbReference type="EMBL" id="PAA47734.1"/>
    </source>
</evidence>
<keyword evidence="4" id="KW-1185">Reference proteome</keyword>
<dbReference type="EMBL" id="NIVC01004351">
    <property type="protein sequence ID" value="PAA47734.1"/>
    <property type="molecule type" value="Genomic_DNA"/>
</dbReference>